<dbReference type="InterPro" id="IPR052170">
    <property type="entry name" value="M29_Exopeptidase"/>
</dbReference>
<dbReference type="SUPFAM" id="SSF144052">
    <property type="entry name" value="Thermophilic metalloprotease-like"/>
    <property type="match status" value="1"/>
</dbReference>
<comment type="similarity">
    <text evidence="4">Belongs to the peptidase M29 family.</text>
</comment>
<dbReference type="GO" id="GO:0006508">
    <property type="term" value="P:proteolysis"/>
    <property type="evidence" value="ECO:0007669"/>
    <property type="project" value="UniProtKB-KW"/>
</dbReference>
<evidence type="ECO:0000256" key="5">
    <source>
        <dbReference type="ARBA" id="ARBA00022438"/>
    </source>
</evidence>
<organism evidence="10 11">
    <name type="scientific">Thermoleophilum album</name>
    <dbReference type="NCBI Taxonomy" id="29539"/>
    <lineage>
        <taxon>Bacteria</taxon>
        <taxon>Bacillati</taxon>
        <taxon>Actinomycetota</taxon>
        <taxon>Thermoleophilia</taxon>
        <taxon>Thermoleophilales</taxon>
        <taxon>Thermoleophilaceae</taxon>
        <taxon>Thermoleophilum</taxon>
    </lineage>
</organism>
<keyword evidence="5 10" id="KW-0031">Aminopeptidase</keyword>
<sequence length="367" mass="40599">MRDQRADALARVLVRYSTAVQPGDVCVIQGSTAAEPLVLAVYEEVLRAGGHPVVQMTPEEAQAAFFELANDEQLDFVSPPARWAAEQADVRFAILAENNTRALTQVDPARQARAQKARRELLDTQMRRSAAGELRWVLTLFPTHAYAAEAGMSLGQYEDFYYRACLVDQDDPIAAWRRGADETRRLAEWMEGRREVHIIAPGTDLRLGVEGRRWIPCVGERNMPDGEFFSAPVEDSVEGEVRFTFPAVYGGREVAGVRLRFEGGKVVDADAERGRDYLLQMLDTDAGARRLGELGIGTNYGITLATKEILLDEKIGGTVHLALGASYPETGGRNESAIHWDMVLDLREGGSITVDGQTFQRDGRFVV</sequence>
<dbReference type="STRING" id="29539.SAMN02745716_1564"/>
<evidence type="ECO:0000256" key="3">
    <source>
        <dbReference type="ARBA" id="ARBA00001947"/>
    </source>
</evidence>
<evidence type="ECO:0000256" key="1">
    <source>
        <dbReference type="ARBA" id="ARBA00001941"/>
    </source>
</evidence>
<name>A0A1H6FWP1_THEAL</name>
<dbReference type="PANTHER" id="PTHR34448:SF1">
    <property type="entry name" value="BLL6088 PROTEIN"/>
    <property type="match status" value="1"/>
</dbReference>
<dbReference type="Gene3D" id="3.40.1830.10">
    <property type="entry name" value="Thermophilic metalloprotease (M29)"/>
    <property type="match status" value="1"/>
</dbReference>
<evidence type="ECO:0000256" key="8">
    <source>
        <dbReference type="ARBA" id="ARBA00022801"/>
    </source>
</evidence>
<dbReference type="InterPro" id="IPR035097">
    <property type="entry name" value="M29_N-terminal"/>
</dbReference>
<comment type="cofactor">
    <cofactor evidence="3">
        <name>Zn(2+)</name>
        <dbReference type="ChEBI" id="CHEBI:29105"/>
    </cofactor>
</comment>
<proteinExistence type="inferred from homology"/>
<keyword evidence="7" id="KW-0479">Metal-binding</keyword>
<dbReference type="GO" id="GO:0004177">
    <property type="term" value="F:aminopeptidase activity"/>
    <property type="evidence" value="ECO:0007669"/>
    <property type="project" value="UniProtKB-KW"/>
</dbReference>
<keyword evidence="9" id="KW-0482">Metalloprotease</keyword>
<accession>A0A1H6FWP1</accession>
<evidence type="ECO:0000256" key="6">
    <source>
        <dbReference type="ARBA" id="ARBA00022670"/>
    </source>
</evidence>
<comment type="cofactor">
    <cofactor evidence="1">
        <name>Co(2+)</name>
        <dbReference type="ChEBI" id="CHEBI:48828"/>
    </cofactor>
</comment>
<keyword evidence="11" id="KW-1185">Reference proteome</keyword>
<dbReference type="RefSeq" id="WP_093117906.1">
    <property type="nucleotide sequence ID" value="NZ_FNWJ01000002.1"/>
</dbReference>
<evidence type="ECO:0000256" key="4">
    <source>
        <dbReference type="ARBA" id="ARBA00008236"/>
    </source>
</evidence>
<dbReference type="Pfam" id="PF02073">
    <property type="entry name" value="Peptidase_M29"/>
    <property type="match status" value="1"/>
</dbReference>
<dbReference type="GO" id="GO:0046872">
    <property type="term" value="F:metal ion binding"/>
    <property type="evidence" value="ECO:0007669"/>
    <property type="project" value="UniProtKB-KW"/>
</dbReference>
<evidence type="ECO:0000256" key="7">
    <source>
        <dbReference type="ARBA" id="ARBA00022723"/>
    </source>
</evidence>
<dbReference type="EMBL" id="FNWJ01000002">
    <property type="protein sequence ID" value="SEH14214.1"/>
    <property type="molecule type" value="Genomic_DNA"/>
</dbReference>
<evidence type="ECO:0000256" key="9">
    <source>
        <dbReference type="ARBA" id="ARBA00023049"/>
    </source>
</evidence>
<keyword evidence="8" id="KW-0378">Hydrolase</keyword>
<gene>
    <name evidence="10" type="ORF">SAMN02745716_1564</name>
</gene>
<dbReference type="PANTHER" id="PTHR34448">
    <property type="entry name" value="AMINOPEPTIDASE"/>
    <property type="match status" value="1"/>
</dbReference>
<protein>
    <submittedName>
        <fullName evidence="10">Leucyl aminopeptidase (Aminopeptidase T)</fullName>
    </submittedName>
</protein>
<comment type="cofactor">
    <cofactor evidence="2">
        <name>Mg(2+)</name>
        <dbReference type="ChEBI" id="CHEBI:18420"/>
    </cofactor>
</comment>
<reference evidence="11" key="1">
    <citation type="submission" date="2016-10" db="EMBL/GenBank/DDBJ databases">
        <authorList>
            <person name="Varghese N."/>
            <person name="Submissions S."/>
        </authorList>
    </citation>
    <scope>NUCLEOTIDE SEQUENCE [LARGE SCALE GENOMIC DNA]</scope>
    <source>
        <strain evidence="11">ATCC 35263</strain>
    </source>
</reference>
<evidence type="ECO:0000313" key="10">
    <source>
        <dbReference type="EMBL" id="SEH14214.1"/>
    </source>
</evidence>
<dbReference type="GO" id="GO:0008237">
    <property type="term" value="F:metallopeptidase activity"/>
    <property type="evidence" value="ECO:0007669"/>
    <property type="project" value="UniProtKB-KW"/>
</dbReference>
<dbReference type="Proteomes" id="UP000222056">
    <property type="component" value="Unassembled WGS sequence"/>
</dbReference>
<dbReference type="OrthoDB" id="9803993at2"/>
<dbReference type="InterPro" id="IPR000787">
    <property type="entry name" value="Peptidase_M29"/>
</dbReference>
<keyword evidence="6" id="KW-0645">Protease</keyword>
<evidence type="ECO:0000256" key="2">
    <source>
        <dbReference type="ARBA" id="ARBA00001946"/>
    </source>
</evidence>
<evidence type="ECO:0000313" key="11">
    <source>
        <dbReference type="Proteomes" id="UP000222056"/>
    </source>
</evidence>
<dbReference type="AlphaFoldDB" id="A0A1H6FWP1"/>